<dbReference type="Proteomes" id="UP001156940">
    <property type="component" value="Unassembled WGS sequence"/>
</dbReference>
<dbReference type="Gene3D" id="3.60.10.10">
    <property type="entry name" value="Endonuclease/exonuclease/phosphatase"/>
    <property type="match status" value="1"/>
</dbReference>
<proteinExistence type="predicted"/>
<protein>
    <submittedName>
        <fullName evidence="2">Endonuclease/exonuclease/phosphatase family protein</fullName>
    </submittedName>
</protein>
<dbReference type="InterPro" id="IPR036691">
    <property type="entry name" value="Endo/exonu/phosph_ase_sf"/>
</dbReference>
<organism evidence="2 3">
    <name type="scientific">Luteimonas endophytica</name>
    <dbReference type="NCBI Taxonomy" id="3042023"/>
    <lineage>
        <taxon>Bacteria</taxon>
        <taxon>Pseudomonadati</taxon>
        <taxon>Pseudomonadota</taxon>
        <taxon>Gammaproteobacteria</taxon>
        <taxon>Lysobacterales</taxon>
        <taxon>Lysobacteraceae</taxon>
        <taxon>Luteimonas</taxon>
    </lineage>
</organism>
<keyword evidence="2" id="KW-0540">Nuclease</keyword>
<evidence type="ECO:0000313" key="3">
    <source>
        <dbReference type="Proteomes" id="UP001156940"/>
    </source>
</evidence>
<keyword evidence="2" id="KW-0378">Hydrolase</keyword>
<dbReference type="GO" id="GO:0004519">
    <property type="term" value="F:endonuclease activity"/>
    <property type="evidence" value="ECO:0007669"/>
    <property type="project" value="UniProtKB-KW"/>
</dbReference>
<sequence>MLQLNLLTANIHMGFTAGRRRFVLPELRQAIRAVAADIVFLQEVMGAHSGHAGRQPRWPEVPHYEFLADQLWPQFAYGRNAAYPEGHHGNALLSKFPIVSEVNRDVSITGAEGRGLLHCVLQVPGTATAVHAICTHLGLREGHRRRQLGLLCEVLESEVPAGAPLLVAGDFNDWRARGHALLERCGLREAHLETRGRLARTFPVRWPLLPLDRIYVRNVQVHEAVVLAKPPWAHLSDHATLAASVGVATDPRSGAEPGP</sequence>
<dbReference type="RefSeq" id="WP_280575656.1">
    <property type="nucleotide sequence ID" value="NZ_JARXRM010000044.1"/>
</dbReference>
<gene>
    <name evidence="2" type="ORF">QFW77_15325</name>
</gene>
<evidence type="ECO:0000259" key="1">
    <source>
        <dbReference type="Pfam" id="PF03372"/>
    </source>
</evidence>
<feature type="domain" description="Endonuclease/exonuclease/phosphatase" evidence="1">
    <location>
        <begin position="7"/>
        <end position="238"/>
    </location>
</feature>
<dbReference type="Pfam" id="PF03372">
    <property type="entry name" value="Exo_endo_phos"/>
    <property type="match status" value="1"/>
</dbReference>
<dbReference type="InterPro" id="IPR051916">
    <property type="entry name" value="GPI-anchor_lipid_remodeler"/>
</dbReference>
<dbReference type="EMBL" id="JARXRM010000044">
    <property type="protein sequence ID" value="MDH5824346.1"/>
    <property type="molecule type" value="Genomic_DNA"/>
</dbReference>
<dbReference type="PANTHER" id="PTHR14859:SF1">
    <property type="entry name" value="PGAP2-INTERACTING PROTEIN"/>
    <property type="match status" value="1"/>
</dbReference>
<dbReference type="SUPFAM" id="SSF56219">
    <property type="entry name" value="DNase I-like"/>
    <property type="match status" value="1"/>
</dbReference>
<name>A0ABT6JC24_9GAMM</name>
<dbReference type="PANTHER" id="PTHR14859">
    <property type="entry name" value="CALCOFLUOR WHITE HYPERSENSITIVE PROTEIN PRECURSOR"/>
    <property type="match status" value="1"/>
</dbReference>
<evidence type="ECO:0000313" key="2">
    <source>
        <dbReference type="EMBL" id="MDH5824346.1"/>
    </source>
</evidence>
<comment type="caution">
    <text evidence="2">The sequence shown here is derived from an EMBL/GenBank/DDBJ whole genome shotgun (WGS) entry which is preliminary data.</text>
</comment>
<dbReference type="InterPro" id="IPR005135">
    <property type="entry name" value="Endo/exonuclease/phosphatase"/>
</dbReference>
<accession>A0ABT6JC24</accession>
<reference evidence="2 3" key="1">
    <citation type="submission" date="2023-04" db="EMBL/GenBank/DDBJ databases">
        <title>Luteimonas endophyticus RD2P54.</title>
        <authorList>
            <person name="Sun J.-Q."/>
        </authorList>
    </citation>
    <scope>NUCLEOTIDE SEQUENCE [LARGE SCALE GENOMIC DNA]</scope>
    <source>
        <strain evidence="2 3">RD2P54</strain>
    </source>
</reference>
<keyword evidence="3" id="KW-1185">Reference proteome</keyword>
<keyword evidence="2" id="KW-0255">Endonuclease</keyword>